<dbReference type="PANTHER" id="PTHR31915">
    <property type="entry name" value="SKICH DOMAIN-CONTAINING PROTEIN"/>
    <property type="match status" value="1"/>
</dbReference>
<keyword evidence="6" id="KW-1185">Reference proteome</keyword>
<feature type="coiled-coil region" evidence="2">
    <location>
        <begin position="186"/>
        <end position="273"/>
    </location>
</feature>
<dbReference type="InParanoid" id="A0A672YFD4"/>
<dbReference type="GeneID" id="115410299"/>
<evidence type="ECO:0000256" key="2">
    <source>
        <dbReference type="SAM" id="Coils"/>
    </source>
</evidence>
<dbReference type="Ensembl" id="ENSSORT00005002610.1">
    <property type="protein sequence ID" value="ENSSORP00005002546.1"/>
    <property type="gene ID" value="ENSSORG00005001521.1"/>
</dbReference>
<evidence type="ECO:0000256" key="1">
    <source>
        <dbReference type="ARBA" id="ARBA00023054"/>
    </source>
</evidence>
<reference evidence="5" key="3">
    <citation type="submission" date="2025-09" db="UniProtKB">
        <authorList>
            <consortium name="Ensembl"/>
        </authorList>
    </citation>
    <scope>IDENTIFICATION</scope>
</reference>
<dbReference type="AlphaFoldDB" id="A0A672YFD4"/>
<dbReference type="CTD" id="10241"/>
<evidence type="ECO:0000313" key="6">
    <source>
        <dbReference type="Proteomes" id="UP000472271"/>
    </source>
</evidence>
<name>A0A672YFD4_9TELE</name>
<protein>
    <recommendedName>
        <fullName evidence="4">SKICH domain-containing protein</fullName>
    </recommendedName>
</protein>
<evidence type="ECO:0000313" key="5">
    <source>
        <dbReference type="Ensembl" id="ENSSORP00005002546.1"/>
    </source>
</evidence>
<sequence>MQLTEESLKVAFWFTLCRPRRSCSLVAVILTTGTKHPSMESPPEAAAADPTARSFSQVVFIDIPHSYPPSANVTCSYTLTSAFQPNPRDWVGIFKVGWSSAKDYQTFVWVEPCLDVVEQQAMTKQAVFKEYYLPKDDIEFYQFCYIDNTGQVRGASTPFCFKNPVEQSLESSPDDDLLVITTQEQVEQSVREKAELMKELDQIRKENETLKSALKREQQEVQNVKDQNEQKEQQMKKTVTEMDEVREENKLLKSTLEEQLKETDRLKEEMMIQMTKTLDIQQQNIPEQRQMTQSLNLEEASRQNEKYDRAVMKINQLKEEREELRRTNDTQSVEIDGLKSKLREKERELLKMKDNIQLLQVDLQSSNKEKVRLSSEMQRLQSLTQNMQEVQQENQTLRRSLSQQEALQKYPDDDLKVKYQALLCQLDKAQEQLTNEKEESRKFRRLKEAIEQDLVKAMEQLQDMALTHEDTNRRFSKQELLLTEAHAAIAEKDSALKDQENVITLLRHEREELTNENGTLRNDIERLSSVYAESHHRQPEPVHEAAGATASDHEQRQNAPEESAQSENLYENMGNIAGPEEEEPCLVCRHCQESFPGITRSELDQHEQSHRVCPFCTMICDNMEQSVFEDHVYSHEL</sequence>
<gene>
    <name evidence="5" type="primary">calcoco2</name>
</gene>
<dbReference type="CDD" id="cd21968">
    <property type="entry name" value="Zn-C2H2_CALCOCO2"/>
    <property type="match status" value="1"/>
</dbReference>
<reference evidence="5" key="2">
    <citation type="submission" date="2025-08" db="UniProtKB">
        <authorList>
            <consortium name="Ensembl"/>
        </authorList>
    </citation>
    <scope>IDENTIFICATION</scope>
</reference>
<dbReference type="InterPro" id="IPR041611">
    <property type="entry name" value="SKICH"/>
</dbReference>
<accession>A0A672YFD4</accession>
<dbReference type="RefSeq" id="XP_029977758.1">
    <property type="nucleotide sequence ID" value="XM_030121898.1"/>
</dbReference>
<evidence type="ECO:0000259" key="4">
    <source>
        <dbReference type="Pfam" id="PF17751"/>
    </source>
</evidence>
<feature type="compositionally biased region" description="Basic and acidic residues" evidence="3">
    <location>
        <begin position="533"/>
        <end position="543"/>
    </location>
</feature>
<dbReference type="Pfam" id="PF17751">
    <property type="entry name" value="SKICH"/>
    <property type="match status" value="1"/>
</dbReference>
<feature type="domain" description="SKICH" evidence="4">
    <location>
        <begin position="58"/>
        <end position="161"/>
    </location>
</feature>
<proteinExistence type="predicted"/>
<organism evidence="5 6">
    <name type="scientific">Sphaeramia orbicularis</name>
    <name type="common">orbiculate cardinalfish</name>
    <dbReference type="NCBI Taxonomy" id="375764"/>
    <lineage>
        <taxon>Eukaryota</taxon>
        <taxon>Metazoa</taxon>
        <taxon>Chordata</taxon>
        <taxon>Craniata</taxon>
        <taxon>Vertebrata</taxon>
        <taxon>Euteleostomi</taxon>
        <taxon>Actinopterygii</taxon>
        <taxon>Neopterygii</taxon>
        <taxon>Teleostei</taxon>
        <taxon>Neoteleostei</taxon>
        <taxon>Acanthomorphata</taxon>
        <taxon>Gobiaria</taxon>
        <taxon>Kurtiformes</taxon>
        <taxon>Apogonoidei</taxon>
        <taxon>Apogonidae</taxon>
        <taxon>Apogoninae</taxon>
        <taxon>Sphaeramia</taxon>
    </lineage>
</organism>
<reference evidence="5" key="1">
    <citation type="submission" date="2019-06" db="EMBL/GenBank/DDBJ databases">
        <authorList>
            <consortium name="Wellcome Sanger Institute Data Sharing"/>
        </authorList>
    </citation>
    <scope>NUCLEOTIDE SEQUENCE [LARGE SCALE GENOMIC DNA]</scope>
</reference>
<dbReference type="Proteomes" id="UP000472271">
    <property type="component" value="Chromosome 19"/>
</dbReference>
<dbReference type="InterPro" id="IPR051002">
    <property type="entry name" value="UBA_autophagy_assoc_protein"/>
</dbReference>
<feature type="compositionally biased region" description="Polar residues" evidence="3">
    <location>
        <begin position="557"/>
        <end position="569"/>
    </location>
</feature>
<dbReference type="Gene3D" id="2.60.40.2840">
    <property type="match status" value="1"/>
</dbReference>
<feature type="region of interest" description="Disordered" evidence="3">
    <location>
        <begin position="532"/>
        <end position="569"/>
    </location>
</feature>
<dbReference type="PANTHER" id="PTHR31915:SF10">
    <property type="entry name" value="CALCIUM-BINDING AND COILED-COIL DOMAIN 2"/>
    <property type="match status" value="1"/>
</dbReference>
<feature type="coiled-coil region" evidence="2">
    <location>
        <begin position="297"/>
        <end position="467"/>
    </location>
</feature>
<keyword evidence="1 2" id="KW-0175">Coiled coil</keyword>
<feature type="coiled-coil region" evidence="2">
    <location>
        <begin position="496"/>
        <end position="530"/>
    </location>
</feature>
<evidence type="ECO:0000256" key="3">
    <source>
        <dbReference type="SAM" id="MobiDB-lite"/>
    </source>
</evidence>
<dbReference type="OrthoDB" id="10015001at2759"/>